<proteinExistence type="predicted"/>
<protein>
    <submittedName>
        <fullName evidence="1">Unplaced genomic scaffold GYMLUscaffold_44, whole genome shotgun sequence</fullName>
    </submittedName>
</protein>
<keyword evidence="2" id="KW-1185">Reference proteome</keyword>
<dbReference type="PANTHER" id="PTHR33099">
    <property type="entry name" value="FE2OG DIOXYGENASE DOMAIN-CONTAINING PROTEIN"/>
    <property type="match status" value="1"/>
</dbReference>
<organism evidence="1 2">
    <name type="scientific">Collybiopsis luxurians FD-317 M1</name>
    <dbReference type="NCBI Taxonomy" id="944289"/>
    <lineage>
        <taxon>Eukaryota</taxon>
        <taxon>Fungi</taxon>
        <taxon>Dikarya</taxon>
        <taxon>Basidiomycota</taxon>
        <taxon>Agaricomycotina</taxon>
        <taxon>Agaricomycetes</taxon>
        <taxon>Agaricomycetidae</taxon>
        <taxon>Agaricales</taxon>
        <taxon>Marasmiineae</taxon>
        <taxon>Omphalotaceae</taxon>
        <taxon>Collybiopsis</taxon>
        <taxon>Collybiopsis luxurians</taxon>
    </lineage>
</organism>
<sequence length="355" mass="40206">MANASVQELTNLISVCQAAPFGCGTETILDESYPKALKLDLSQFSTPFDLAGTRILHQIQQDLVNTHPGLRHRIRAERYKNIYNAGSYSKPHKDIPRAPNMFGSLVINFPTFHKGGDLLLTANGQRWIFNSANLLSKSTPTEPRVSFVSFYNGVTQEVLPVVSGARITLTYNLYLGTSSIFLTPNPLVSERFVEVKRAMAKLLEDPKYSNAPLLAFGLAHCYPIARDGQKDYYKLNELSHYLKGGDALLFRACWELGLNPVMRLYYENEDGLDDDREFFADRICYPSDNDPNISEDDHPERQHYFGMEWIDDENPCIWVIPIGGESGVQSSYLKDSNEYPEIGNFYGEICFVCRR</sequence>
<dbReference type="HOGENOM" id="CLU_019613_2_1_1"/>
<name>A0A0D0B1V5_9AGAR</name>
<dbReference type="AlphaFoldDB" id="A0A0D0B1V5"/>
<dbReference type="OrthoDB" id="27483at2759"/>
<evidence type="ECO:0000313" key="1">
    <source>
        <dbReference type="EMBL" id="KIK57155.1"/>
    </source>
</evidence>
<gene>
    <name evidence="1" type="ORF">GYMLUDRAFT_229412</name>
</gene>
<dbReference type="PANTHER" id="PTHR33099:SF14">
    <property type="entry name" value="PROLYL 4-HYDROXYLASE ALPHA SUBUNIT FE(2+) 2OG DIOXYGENASE DOMAIN-CONTAINING PROTEIN"/>
    <property type="match status" value="1"/>
</dbReference>
<accession>A0A0D0B1V5</accession>
<dbReference type="Gene3D" id="2.60.120.620">
    <property type="entry name" value="q2cbj1_9rhob like domain"/>
    <property type="match status" value="1"/>
</dbReference>
<reference evidence="1 2" key="1">
    <citation type="submission" date="2014-04" db="EMBL/GenBank/DDBJ databases">
        <title>Evolutionary Origins and Diversification of the Mycorrhizal Mutualists.</title>
        <authorList>
            <consortium name="DOE Joint Genome Institute"/>
            <consortium name="Mycorrhizal Genomics Consortium"/>
            <person name="Kohler A."/>
            <person name="Kuo A."/>
            <person name="Nagy L.G."/>
            <person name="Floudas D."/>
            <person name="Copeland A."/>
            <person name="Barry K.W."/>
            <person name="Cichocki N."/>
            <person name="Veneault-Fourrey C."/>
            <person name="LaButti K."/>
            <person name="Lindquist E.A."/>
            <person name="Lipzen A."/>
            <person name="Lundell T."/>
            <person name="Morin E."/>
            <person name="Murat C."/>
            <person name="Riley R."/>
            <person name="Ohm R."/>
            <person name="Sun H."/>
            <person name="Tunlid A."/>
            <person name="Henrissat B."/>
            <person name="Grigoriev I.V."/>
            <person name="Hibbett D.S."/>
            <person name="Martin F."/>
        </authorList>
    </citation>
    <scope>NUCLEOTIDE SEQUENCE [LARGE SCALE GENOMIC DNA]</scope>
    <source>
        <strain evidence="1 2">FD-317 M1</strain>
    </source>
</reference>
<dbReference type="EMBL" id="KN834792">
    <property type="protein sequence ID" value="KIK57155.1"/>
    <property type="molecule type" value="Genomic_DNA"/>
</dbReference>
<dbReference type="Proteomes" id="UP000053593">
    <property type="component" value="Unassembled WGS sequence"/>
</dbReference>
<evidence type="ECO:0000313" key="2">
    <source>
        <dbReference type="Proteomes" id="UP000053593"/>
    </source>
</evidence>